<dbReference type="InParanoid" id="G1U1T3"/>
<dbReference type="AlphaFoldDB" id="G1U1T3"/>
<feature type="domain" description="NACHT" evidence="10">
    <location>
        <begin position="42"/>
        <end position="169"/>
    </location>
</feature>
<comment type="similarity">
    <text evidence="2">Belongs to the NLRP family.</text>
</comment>
<dbReference type="GO" id="GO:0005524">
    <property type="term" value="F:ATP binding"/>
    <property type="evidence" value="ECO:0007669"/>
    <property type="project" value="UniProtKB-KW"/>
</dbReference>
<evidence type="ECO:0000256" key="2">
    <source>
        <dbReference type="ARBA" id="ARBA00008665"/>
    </source>
</evidence>
<dbReference type="Bgee" id="ENSOCUG00000023051">
    <property type="expression patterns" value="Expressed in ovary"/>
</dbReference>
<evidence type="ECO:0000313" key="11">
    <source>
        <dbReference type="Ensembl" id="ENSOCUP00000023322.2"/>
    </source>
</evidence>
<reference evidence="11" key="2">
    <citation type="submission" date="2025-08" db="UniProtKB">
        <authorList>
            <consortium name="Ensembl"/>
        </authorList>
    </citation>
    <scope>IDENTIFICATION</scope>
    <source>
        <strain evidence="11">Thorbecke</strain>
    </source>
</reference>
<evidence type="ECO:0000256" key="1">
    <source>
        <dbReference type="ARBA" id="ARBA00004496"/>
    </source>
</evidence>
<name>G1U1T3_RABIT</name>
<evidence type="ECO:0000256" key="9">
    <source>
        <dbReference type="ARBA" id="ARBA00022859"/>
    </source>
</evidence>
<keyword evidence="9" id="KW-0391">Immunity</keyword>
<dbReference type="SUPFAM" id="SSF52540">
    <property type="entry name" value="P-loop containing nucleoside triphosphate hydrolases"/>
    <property type="match status" value="1"/>
</dbReference>
<keyword evidence="4" id="KW-0399">Innate immunity</keyword>
<dbReference type="GeneTree" id="ENSGT00940000163218"/>
<evidence type="ECO:0000256" key="7">
    <source>
        <dbReference type="ARBA" id="ARBA00022741"/>
    </source>
</evidence>
<evidence type="ECO:0000256" key="4">
    <source>
        <dbReference type="ARBA" id="ARBA00022588"/>
    </source>
</evidence>
<dbReference type="InterPro" id="IPR041267">
    <property type="entry name" value="NLRP_HD2"/>
</dbReference>
<keyword evidence="3" id="KW-0963">Cytoplasm</keyword>
<dbReference type="Pfam" id="PF05729">
    <property type="entry name" value="NACHT"/>
    <property type="match status" value="1"/>
</dbReference>
<dbReference type="Ensembl" id="ENSOCUT00000028661.3">
    <property type="protein sequence ID" value="ENSOCUP00000023322.2"/>
    <property type="gene ID" value="ENSOCUG00000023051.3"/>
</dbReference>
<dbReference type="PANTHER" id="PTHR45690">
    <property type="entry name" value="NACHT, LRR AND PYD DOMAINS-CONTAINING PROTEIN 12"/>
    <property type="match status" value="1"/>
</dbReference>
<dbReference type="InterPro" id="IPR007111">
    <property type="entry name" value="NACHT_NTPase"/>
</dbReference>
<dbReference type="InterPro" id="IPR041075">
    <property type="entry name" value="NOD1/2_WH"/>
</dbReference>
<reference evidence="11" key="3">
    <citation type="submission" date="2025-09" db="UniProtKB">
        <authorList>
            <consortium name="Ensembl"/>
        </authorList>
    </citation>
    <scope>IDENTIFICATION</scope>
    <source>
        <strain evidence="11">Thorbecke</strain>
    </source>
</reference>
<dbReference type="GO" id="GO:0061702">
    <property type="term" value="C:canonical inflammasome complex"/>
    <property type="evidence" value="ECO:0007669"/>
    <property type="project" value="TreeGrafter"/>
</dbReference>
<proteinExistence type="inferred from homology"/>
<dbReference type="PaxDb" id="9986-ENSOCUP00000023322"/>
<keyword evidence="7" id="KW-0547">Nucleotide-binding</keyword>
<dbReference type="HOGENOM" id="CLU_002274_2_1_1"/>
<dbReference type="Proteomes" id="UP000001811">
    <property type="component" value="Unplaced"/>
</dbReference>
<keyword evidence="8" id="KW-0067">ATP-binding</keyword>
<dbReference type="PANTHER" id="PTHR45690:SF13">
    <property type="entry name" value="NACHT, LRR AND PYD DOMAINS-CONTAINING PROTEIN 9"/>
    <property type="match status" value="1"/>
</dbReference>
<protein>
    <recommendedName>
        <fullName evidence="10">NACHT domain-containing protein</fullName>
    </recommendedName>
</protein>
<dbReference type="Pfam" id="PF13516">
    <property type="entry name" value="LRR_6"/>
    <property type="match status" value="1"/>
</dbReference>
<dbReference type="GO" id="GO:0050727">
    <property type="term" value="P:regulation of inflammatory response"/>
    <property type="evidence" value="ECO:0007669"/>
    <property type="project" value="TreeGrafter"/>
</dbReference>
<dbReference type="FunCoup" id="G1U1T3">
    <property type="interactions" value="18"/>
</dbReference>
<accession>G1U1T3</accession>
<dbReference type="SMART" id="SM00368">
    <property type="entry name" value="LRR_RI"/>
    <property type="match status" value="10"/>
</dbReference>
<organism evidence="11 12">
    <name type="scientific">Oryctolagus cuniculus</name>
    <name type="common">Rabbit</name>
    <dbReference type="NCBI Taxonomy" id="9986"/>
    <lineage>
        <taxon>Eukaryota</taxon>
        <taxon>Metazoa</taxon>
        <taxon>Chordata</taxon>
        <taxon>Craniata</taxon>
        <taxon>Vertebrata</taxon>
        <taxon>Euteleostomi</taxon>
        <taxon>Mammalia</taxon>
        <taxon>Eutheria</taxon>
        <taxon>Euarchontoglires</taxon>
        <taxon>Glires</taxon>
        <taxon>Lagomorpha</taxon>
        <taxon>Leporidae</taxon>
        <taxon>Oryctolagus</taxon>
    </lineage>
</organism>
<dbReference type="InterPro" id="IPR001611">
    <property type="entry name" value="Leu-rich_rpt"/>
</dbReference>
<evidence type="ECO:0000313" key="12">
    <source>
        <dbReference type="Proteomes" id="UP000001811"/>
    </source>
</evidence>
<dbReference type="Pfam" id="PF17779">
    <property type="entry name" value="WHD_NOD2"/>
    <property type="match status" value="1"/>
</dbReference>
<evidence type="ECO:0000259" key="10">
    <source>
        <dbReference type="PROSITE" id="PS50837"/>
    </source>
</evidence>
<dbReference type="Pfam" id="PF17776">
    <property type="entry name" value="NLRC4_HD2"/>
    <property type="match status" value="1"/>
</dbReference>
<dbReference type="eggNOG" id="KOG4308">
    <property type="taxonomic scope" value="Eukaryota"/>
</dbReference>
<dbReference type="InterPro" id="IPR032675">
    <property type="entry name" value="LRR_dom_sf"/>
</dbReference>
<dbReference type="Gene3D" id="3.80.10.10">
    <property type="entry name" value="Ribonuclease Inhibitor"/>
    <property type="match status" value="3"/>
</dbReference>
<comment type="subcellular location">
    <subcellularLocation>
        <location evidence="1">Cytoplasm</location>
    </subcellularLocation>
</comment>
<dbReference type="InterPro" id="IPR027417">
    <property type="entry name" value="P-loop_NTPase"/>
</dbReference>
<evidence type="ECO:0000256" key="3">
    <source>
        <dbReference type="ARBA" id="ARBA00022490"/>
    </source>
</evidence>
<evidence type="ECO:0000256" key="8">
    <source>
        <dbReference type="ARBA" id="ARBA00022840"/>
    </source>
</evidence>
<dbReference type="PROSITE" id="PS50837">
    <property type="entry name" value="NACHT"/>
    <property type="match status" value="1"/>
</dbReference>
<dbReference type="OMA" id="ATLICNE"/>
<dbReference type="SUPFAM" id="SSF52047">
    <property type="entry name" value="RNI-like"/>
    <property type="match status" value="1"/>
</dbReference>
<keyword evidence="12" id="KW-1185">Reference proteome</keyword>
<dbReference type="InterPro" id="IPR050637">
    <property type="entry name" value="NLRP_innate_immun_reg"/>
</dbReference>
<evidence type="ECO:0000256" key="5">
    <source>
        <dbReference type="ARBA" id="ARBA00022614"/>
    </source>
</evidence>
<sequence length="887" mass="100410">MKTKFHLIWEEETCLQVPEHFYRETVFNEYISLYVAYKVGPLTVVLSGPKGSGKTTLLRKLMLEWANGNLWRDRFAFVFFFSVYELNGVAETSLAELVSRDWPASEEVLEDVFAQPVKILFIMDGFEELKFDLEQQTDLCSDWRQRKPTQVILSSLLQKAMLPECSLLLGYGKTSIGKYCSFLENPTYLRLKGFSEQQRKLYFSYFFGEKKDALRALSFVRAIPSLFALCENPLISWLLCTCMKWQQERGEQLHVIFENTTSLHAFFLTGAFRVGRENCPPLQNRAQMKSLCTLAAEGIWTQTYVFSQADLRRHGVSESDMVMWLDVRFLRPRGDGFVFNHTPLQEFCAALFYFLGQPGDQLNPAIGSIAQLVTATMGQLQSRLYRMGIFLFGICSGRITGMLGKWFGMLLSEEIKPKISQCLQRLSKGEPGEVVNFQNLSSALFEIQEREFVAQVMDFFEEIFIYIDSLENLAMSSFCLKSSRNVKKLHLCVDDDFPGDLGAIPDHSKKLAYWRDLCSVFSTSKKFELLDMDNCKLDDASLTILWKALAHPTCKIQALAFNFMSNFGNGVDFSTKMLLHPHLKYLNLYRTNVSSIGVRYLCEMLKKPKCNLEVLMLGKCDIKEDHCDDIASVLVCNSKLKCLSLVENPLNNTGVMILCKGLKRPECVLESLILNCCCLTSVSCDYFSKALLCNRALSLLDLGSNMLEDTGVATLCEVLKHQNCTLKELWLVGCYLTADCCKDIVATLICNESLKTLKLGSNEIQDAGVRQLCEALRHPNFRLQRLGLEMCQLTTACVEDLASALITCKSLKGLNLDGIMLDHDGVVKLCEALTHVDCVLELLGLDKTAYGKESWQLLSAAEERKPDLTIQHEPWAAEENKMKGVAL</sequence>
<dbReference type="Gene3D" id="3.40.50.300">
    <property type="entry name" value="P-loop containing nucleotide triphosphate hydrolases"/>
    <property type="match status" value="1"/>
</dbReference>
<reference evidence="11 12" key="1">
    <citation type="journal article" date="2011" name="Nature">
        <title>A high-resolution map of human evolutionary constraint using 29 mammals.</title>
        <authorList>
            <person name="Lindblad-Toh K."/>
            <person name="Garber M."/>
            <person name="Zuk O."/>
            <person name="Lin M.F."/>
            <person name="Parker B.J."/>
            <person name="Washietl S."/>
            <person name="Kheradpour P."/>
            <person name="Ernst J."/>
            <person name="Jordan G."/>
            <person name="Mauceli E."/>
            <person name="Ward L.D."/>
            <person name="Lowe C.B."/>
            <person name="Holloway A.K."/>
            <person name="Clamp M."/>
            <person name="Gnerre S."/>
            <person name="Alfoldi J."/>
            <person name="Beal K."/>
            <person name="Chang J."/>
            <person name="Clawson H."/>
            <person name="Cuff J."/>
            <person name="Di Palma F."/>
            <person name="Fitzgerald S."/>
            <person name="Flicek P."/>
            <person name="Guttman M."/>
            <person name="Hubisz M.J."/>
            <person name="Jaffe D.B."/>
            <person name="Jungreis I."/>
            <person name="Kent W.J."/>
            <person name="Kostka D."/>
            <person name="Lara M."/>
            <person name="Martins A.L."/>
            <person name="Massingham T."/>
            <person name="Moltke I."/>
            <person name="Raney B.J."/>
            <person name="Rasmussen M.D."/>
            <person name="Robinson J."/>
            <person name="Stark A."/>
            <person name="Vilella A.J."/>
            <person name="Wen J."/>
            <person name="Xie X."/>
            <person name="Zody M.C."/>
            <person name="Baldwin J."/>
            <person name="Bloom T."/>
            <person name="Chin C.W."/>
            <person name="Heiman D."/>
            <person name="Nicol R."/>
            <person name="Nusbaum C."/>
            <person name="Young S."/>
            <person name="Wilkinson J."/>
            <person name="Worley K.C."/>
            <person name="Kovar C.L."/>
            <person name="Muzny D.M."/>
            <person name="Gibbs R.A."/>
            <person name="Cree A."/>
            <person name="Dihn H.H."/>
            <person name="Fowler G."/>
            <person name="Jhangiani S."/>
            <person name="Joshi V."/>
            <person name="Lee S."/>
            <person name="Lewis L.R."/>
            <person name="Nazareth L.V."/>
            <person name="Okwuonu G."/>
            <person name="Santibanez J."/>
            <person name="Warren W.C."/>
            <person name="Mardis E.R."/>
            <person name="Weinstock G.M."/>
            <person name="Wilson R.K."/>
            <person name="Delehaunty K."/>
            <person name="Dooling D."/>
            <person name="Fronik C."/>
            <person name="Fulton L."/>
            <person name="Fulton B."/>
            <person name="Graves T."/>
            <person name="Minx P."/>
            <person name="Sodergren E."/>
            <person name="Birney E."/>
            <person name="Margulies E.H."/>
            <person name="Herrero J."/>
            <person name="Green E.D."/>
            <person name="Haussler D."/>
            <person name="Siepel A."/>
            <person name="Goldman N."/>
            <person name="Pollard K.S."/>
            <person name="Pedersen J.S."/>
            <person name="Lander E.S."/>
            <person name="Kellis M."/>
        </authorList>
    </citation>
    <scope>NUCLEOTIDE SEQUENCE [LARGE SCALE GENOMIC DNA]</scope>
    <source>
        <strain evidence="12">Thorbecke</strain>
    </source>
</reference>
<evidence type="ECO:0000256" key="6">
    <source>
        <dbReference type="ARBA" id="ARBA00022737"/>
    </source>
</evidence>
<keyword evidence="5" id="KW-0433">Leucine-rich repeat</keyword>
<keyword evidence="6" id="KW-0677">Repeat</keyword>